<protein>
    <submittedName>
        <fullName evidence="2">Uncharacterized protein</fullName>
    </submittedName>
</protein>
<gene>
    <name evidence="2" type="ORF">FNAPI_13539</name>
</gene>
<keyword evidence="3" id="KW-1185">Reference proteome</keyword>
<feature type="region of interest" description="Disordered" evidence="1">
    <location>
        <begin position="1101"/>
        <end position="1138"/>
    </location>
</feature>
<name>A0A8H5I5C5_9HYPO</name>
<dbReference type="SUPFAM" id="SSF64484">
    <property type="entry name" value="beta and beta-prime subunits of DNA dependent RNA-polymerase"/>
    <property type="match status" value="1"/>
</dbReference>
<sequence length="1322" mass="148566">MCNKYGDMTICINDFVDMNKFLDMPEWKQTVVKLDKLMTNSVEPFIEQTIADPDVDEAKNMSEDKIGRVVKKILNTIAMCITYEYYCVNECGETNGIPQMNECEMKGRHKYTVTSKHEIPFKASGQGKKFHAETEVLVTAAYDECVEGDMNKREPLLVHAPGLLGVHDLRSRRAALGVDYPGLHRHRLRKPCPVNIDAHIAENIMCHTNECRCSSRCENEIISSDMCKCELQGWHEYKVIVKRFLTKDDNDNSVSIGVLTEVESGPVYADVGYGYTTMDVQTTMINCLHMCKKCSESIDKSISETNNMRKIKDGSVVRGVPMAVKCEWTPLKIENLDVIDAKVEDVQRNKPCNEHDYCMGPQYSNPVDGTYLILNGTAKKDEIISSDSNLMSQMVMNGKKTAADLAKHCYDKIAKKGVLRKQNNIEVSERVMHRALFTYVAEDGKCSMRNLKDGEVVVIGRCPSQGPDSTVPVKVWTGSPGVNSIRTPLELCNLANLDFDGDEEWLRAHMTQSGKNELETRWHQFWIENPPKPVFESVYRVAVRNKIDTRIDLAVLTTITFKEMSEHKGGEIYESMLLKPKSWKRMYKVMTSNTYWKSCVTRGMAGMMNAITSRHGLAGLYGLMRTGMMLGTCVNVIDGMIRIASKRGVNLPNTYVPKDMVPLASPTALTKMTKVMYQKGFDMSKHGGGHGKPIDTLMGSDVGSYAMVANNCGVQIVYYHRDNYPNVNIHGVAGIYTNMQSILYSSTPIDMIKKACTVTSMIEVIDGVELTAGERLMASYFFSFLSMYLNGREVVNRGMIPIEVVMDLGLDWYTSVTNFMAWFAGSNGKPVRWTKMSTTMNTDARDIDTESEIEPIIKAMNKNIHQNSSENNNRSETEDDDSDDSDDDDDGDESDNETKGASLQALDRNMHRDNIVYKCLDVYTIYSRRILDPDKYNYSNDAPLWLWLMVVDMCHVEKLDDYVDDDECKRGIATMNPLAVGGVNFIITEKGSTFIDEYRPAIPWYNMRTMTYGMSIPKKVKITTTDYNVNRIVLRVEFGTRFHYLDPITDMYDYEFPLSAELIVLILHTTTKTSELTTHNTATRSTPSSSPGAPVPTFNWLAATMSPAGPPPGPGTGAASSSRAEDANVSTDTNETETERANRVLAAAITRDKAAALLGKDSDNIKIDSHTVIGKTITYNIHIFLSTGANSNEEYISSRDFLAEFIDVKKCTRVYITDEGNYITRFAPGPVKNAALAYTVTKVAKLEAILKHHGLAAKDDVPASSMPERIAKVQARVKDDDIFSFAPATYYMIRWVFYAFDTVQKKREYGPRRATTFQHLYL</sequence>
<evidence type="ECO:0000313" key="2">
    <source>
        <dbReference type="EMBL" id="KAF5530509.1"/>
    </source>
</evidence>
<organism evidence="2 3">
    <name type="scientific">Fusarium napiforme</name>
    <dbReference type="NCBI Taxonomy" id="42672"/>
    <lineage>
        <taxon>Eukaryota</taxon>
        <taxon>Fungi</taxon>
        <taxon>Dikarya</taxon>
        <taxon>Ascomycota</taxon>
        <taxon>Pezizomycotina</taxon>
        <taxon>Sordariomycetes</taxon>
        <taxon>Hypocreomycetidae</taxon>
        <taxon>Hypocreales</taxon>
        <taxon>Nectriaceae</taxon>
        <taxon>Fusarium</taxon>
        <taxon>Fusarium fujikuroi species complex</taxon>
    </lineage>
</organism>
<dbReference type="Gene3D" id="2.40.40.20">
    <property type="match status" value="1"/>
</dbReference>
<evidence type="ECO:0000256" key="1">
    <source>
        <dbReference type="SAM" id="MobiDB-lite"/>
    </source>
</evidence>
<proteinExistence type="predicted"/>
<dbReference type="EMBL" id="JAAOAO010000873">
    <property type="protein sequence ID" value="KAF5530509.1"/>
    <property type="molecule type" value="Genomic_DNA"/>
</dbReference>
<evidence type="ECO:0000313" key="3">
    <source>
        <dbReference type="Proteomes" id="UP000574317"/>
    </source>
</evidence>
<comment type="caution">
    <text evidence="2">The sequence shown here is derived from an EMBL/GenBank/DDBJ whole genome shotgun (WGS) entry which is preliminary data.</text>
</comment>
<feature type="region of interest" description="Disordered" evidence="1">
    <location>
        <begin position="863"/>
        <end position="905"/>
    </location>
</feature>
<accession>A0A8H5I5C5</accession>
<dbReference type="Proteomes" id="UP000574317">
    <property type="component" value="Unassembled WGS sequence"/>
</dbReference>
<feature type="compositionally biased region" description="Acidic residues" evidence="1">
    <location>
        <begin position="877"/>
        <end position="895"/>
    </location>
</feature>
<reference evidence="2 3" key="1">
    <citation type="submission" date="2020-05" db="EMBL/GenBank/DDBJ databases">
        <title>Identification and distribution of gene clusters putatively required for synthesis of sphingolipid metabolism inhibitors in phylogenetically diverse species of the filamentous fungus Fusarium.</title>
        <authorList>
            <person name="Kim H.-S."/>
            <person name="Busman M."/>
            <person name="Brown D.W."/>
            <person name="Divon H."/>
            <person name="Uhlig S."/>
            <person name="Proctor R.H."/>
        </authorList>
    </citation>
    <scope>NUCLEOTIDE SEQUENCE [LARGE SCALE GENOMIC DNA]</scope>
    <source>
        <strain evidence="2 3">NRRL 25196</strain>
    </source>
</reference>